<reference evidence="1 2" key="1">
    <citation type="journal article" date="2016" name="Nat. Commun.">
        <title>Thousands of microbial genomes shed light on interconnected biogeochemical processes in an aquifer system.</title>
        <authorList>
            <person name="Anantharaman K."/>
            <person name="Brown C.T."/>
            <person name="Hug L.A."/>
            <person name="Sharon I."/>
            <person name="Castelle C.J."/>
            <person name="Probst A.J."/>
            <person name="Thomas B.C."/>
            <person name="Singh A."/>
            <person name="Wilkins M.J."/>
            <person name="Karaoz U."/>
            <person name="Brodie E.L."/>
            <person name="Williams K.H."/>
            <person name="Hubbard S.S."/>
            <person name="Banfield J.F."/>
        </authorList>
    </citation>
    <scope>NUCLEOTIDE SEQUENCE [LARGE SCALE GENOMIC DNA]</scope>
</reference>
<protein>
    <submittedName>
        <fullName evidence="1">Uncharacterized protein</fullName>
    </submittedName>
</protein>
<dbReference type="EMBL" id="MHVJ01000013">
    <property type="protein sequence ID" value="OHA91223.1"/>
    <property type="molecule type" value="Genomic_DNA"/>
</dbReference>
<dbReference type="Proteomes" id="UP000178612">
    <property type="component" value="Unassembled WGS sequence"/>
</dbReference>
<comment type="caution">
    <text evidence="1">The sequence shown here is derived from an EMBL/GenBank/DDBJ whole genome shotgun (WGS) entry which is preliminary data.</text>
</comment>
<evidence type="ECO:0000313" key="1">
    <source>
        <dbReference type="EMBL" id="OHA91223.1"/>
    </source>
</evidence>
<name>A0A1G2T1T5_9BACT</name>
<sequence length="149" mass="17197">MVAKELLEWTDINPLEGVQEALKKHFPGWEYSSDLDADIPTNDRDPKNGSYAVWIEDGQEPDERYANKSADDLKAEGHVGPTVLERQLHELDYFVETSNHLDVQNITLCTGSRHRDGGMPSGYWRGRFSVNWYDSSLRNPYLRSRRVWA</sequence>
<evidence type="ECO:0000313" key="2">
    <source>
        <dbReference type="Proteomes" id="UP000178612"/>
    </source>
</evidence>
<dbReference type="AlphaFoldDB" id="A0A1G2T1T5"/>
<gene>
    <name evidence="1" type="ORF">A2758_01990</name>
</gene>
<proteinExistence type="predicted"/>
<accession>A0A1G2T1T5</accession>
<organism evidence="1 2">
    <name type="scientific">Candidatus Zambryskibacteria bacterium RIFCSPHIGHO2_01_FULL_49_18</name>
    <dbReference type="NCBI Taxonomy" id="1802740"/>
    <lineage>
        <taxon>Bacteria</taxon>
        <taxon>Candidatus Zambryskiibacteriota</taxon>
    </lineage>
</organism>